<accession>A0AC61RFZ7</accession>
<keyword evidence="2" id="KW-1185">Reference proteome</keyword>
<dbReference type="Proteomes" id="UP000306319">
    <property type="component" value="Unassembled WGS sequence"/>
</dbReference>
<evidence type="ECO:0000313" key="2">
    <source>
        <dbReference type="Proteomes" id="UP000306319"/>
    </source>
</evidence>
<comment type="caution">
    <text evidence="1">The sequence shown here is derived from an EMBL/GenBank/DDBJ whole genome shotgun (WGS) entry which is preliminary data.</text>
</comment>
<reference evidence="1" key="1">
    <citation type="submission" date="2019-04" db="EMBL/GenBank/DDBJ databases">
        <title>Microbes associate with the intestines of laboratory mice.</title>
        <authorList>
            <person name="Navarre W."/>
            <person name="Wong E."/>
            <person name="Huang K."/>
            <person name="Tropini C."/>
            <person name="Ng K."/>
            <person name="Yu B."/>
        </authorList>
    </citation>
    <scope>NUCLEOTIDE SEQUENCE</scope>
    <source>
        <strain evidence="1">NM04_E33</strain>
    </source>
</reference>
<name>A0AC61RFZ7_9BACT</name>
<proteinExistence type="predicted"/>
<protein>
    <submittedName>
        <fullName evidence="1">Uncharacterized protein</fullName>
    </submittedName>
</protein>
<gene>
    <name evidence="1" type="ORF">E5331_18405</name>
</gene>
<organism evidence="1 2">
    <name type="scientific">Lepagella muris</name>
    <dbReference type="NCBI Taxonomy" id="3032870"/>
    <lineage>
        <taxon>Bacteria</taxon>
        <taxon>Pseudomonadati</taxon>
        <taxon>Bacteroidota</taxon>
        <taxon>Bacteroidia</taxon>
        <taxon>Bacteroidales</taxon>
        <taxon>Muribaculaceae</taxon>
        <taxon>Lepagella</taxon>
    </lineage>
</organism>
<dbReference type="EMBL" id="SRYB01000042">
    <property type="protein sequence ID" value="TGY76302.1"/>
    <property type="molecule type" value="Genomic_DNA"/>
</dbReference>
<sequence length="319" mass="35385">MNTIYKILALACAAAGFQSCEKDLQDEINDGKWNHERQVIDIKFENQIGVAEIEAVDATTGLIELSINVNAVPDLSNIKITNLQLSYQANSSVGIGDVLNFENPERTATLSVNSATGEYRDYTIHVSEFTESVEGKWAIQSLKIYGGTGPEYGGGAVMAFTDKPWCWKENEGPACEIDNVLTFTMTGVSDNGNTNGICINEAGADGKYADFTYIGNNPENPGQAVNLDHFYRQIPIGESKWERDYAENTITFTDKDGNVTVGRLENAGTEDLGYDKSFTITDNAFTFTLNGTDDWTNIYQDYDKFVKKPRKYWISVKKI</sequence>
<evidence type="ECO:0000313" key="1">
    <source>
        <dbReference type="EMBL" id="TGY76302.1"/>
    </source>
</evidence>